<evidence type="ECO:0000256" key="1">
    <source>
        <dbReference type="ARBA" id="ARBA00004241"/>
    </source>
</evidence>
<dbReference type="InterPro" id="IPR008993">
    <property type="entry name" value="TIMP-like_OB-fold"/>
</dbReference>
<dbReference type="InterPro" id="IPR036595">
    <property type="entry name" value="A-macroglobulin_rcpt-bd_sf"/>
</dbReference>
<feature type="domain" description="NTR" evidence="19">
    <location>
        <begin position="1665"/>
        <end position="1812"/>
    </location>
</feature>
<dbReference type="InterPro" id="IPR040839">
    <property type="entry name" value="MG4"/>
</dbReference>
<evidence type="ECO:0000256" key="11">
    <source>
        <dbReference type="ARBA" id="ARBA00022966"/>
    </source>
</evidence>
<dbReference type="InterPro" id="IPR009048">
    <property type="entry name" value="A-macroglobulin_rcpt-bd"/>
</dbReference>
<feature type="region of interest" description="Disordered" evidence="17">
    <location>
        <begin position="1040"/>
        <end position="1060"/>
    </location>
</feature>
<dbReference type="Gene3D" id="2.60.40.690">
    <property type="entry name" value="Alpha-macroglobulin, receptor-binding domain"/>
    <property type="match status" value="1"/>
</dbReference>
<dbReference type="InterPro" id="IPR054587">
    <property type="entry name" value="CO4A-B_CUB_C"/>
</dbReference>
<evidence type="ECO:0000256" key="17">
    <source>
        <dbReference type="SAM" id="MobiDB-lite"/>
    </source>
</evidence>
<evidence type="ECO:0000256" key="15">
    <source>
        <dbReference type="ARBA" id="ARBA00093351"/>
    </source>
</evidence>
<comment type="subcellular location">
    <subcellularLocation>
        <location evidence="1">Cell surface</location>
    </subcellularLocation>
    <subcellularLocation>
        <location evidence="2">Secreted</location>
    </subcellularLocation>
</comment>
<keyword evidence="5" id="KW-0399">Innate immunity</keyword>
<name>A0ABQ0FNW8_APOSI</name>
<dbReference type="Pfam" id="PF21145">
    <property type="entry name" value="C4_MG1"/>
    <property type="match status" value="1"/>
</dbReference>
<sequence length="1814" mass="200118">MRLLLFSPSVVNLGTPLSVGVQVLDAPAGQEIQGSVFLRNPTGGPCSPKKDFKLSSGNDFVLLSLEVPLKDVRRCGLFDLLRAPHIQLVAQSPWLKNTASKATETQGVNLFFSSRRGHIFVQTDQPIYNPGQRVRYRVFALDQKMRPSTDTLTVTVENSHGLRVRKKEVFAPTSIFQDDFVIPDISEPGTWKISARFSDGLASNRSTHFEVKKYVLPNFEVKITPWKPYILTVPSDRDEIQLDIQARYIYGKPVQGVAYTRFALMDEHGKRTFLRGLETQTKLVEGQTHISISKDQFQAALDKINIGVGDLEGLRLYAAAAIIESPGGEMEEAELTSWRFVSSAFSLDLGRTKQHLVPGAPFLLQALVREMSGSEASDVPVKVSATLVSGSDSKVLDVEQNTNRVGQVSISIHIPPTITELQLLVSAGSLYPAVARLTVQAPPSRGTGFLSIEPLDPRAPRVGDTFVLNLRTVGIHGPTFSHYYYMIISRGQIMAMSREPRRTLTSVSVLVDHRLAPSFYIVAYFYHQGLPVANSLLINVQPGDCEGKLELKVDGAKEYRNGESMRLQLQTDSEALVALGAVDTALYAVGGRSHRPLDMSKVFEVINSYNLGCGPGGGDDALQVFQAAGLAFSDGDRLTQTRQDLSCPKEKKSRQKRSVNFQKAISEKYRPLRQLRKLRAEVGQYSSPDTRRCCQDGMTRLPMARTCEQRAARVPQLACREPFLSCCKFAEDLRRNQTRSQAGLARAQEVLQEEELIDEDDVPVRSFFPENWLWRVEPVDRSKLLTVWLPDSLTTWEIHGVSLSRSKGLCVAKPTRVRVFRAFHLHLRLPISVRRFEQLELRPVLYNYLNEDMTVSVHVSPVEGLCLAGGGMLAQQVSVPAGSARPVAFSVVPTAAASVSLKVVARGSFDMGDAVSKILQIEKEGAIHREEIVYNLDPLNNRGRSLEIPGSSDPNIIPDGDFSSFVRVTASEPLETLGSEGALSPGGVASLLRLPRGCAEQTMVYLAPTLTASHYLDRTEQWSRLPPETKDHAAELIQKGSGFRESRSRSQGGQGGQPGAWRAELEGWCRECHPAQTAGQKTAGQKTAGQKTAGQKTAGQKPEGGVLHRQQDRRDLGTSSFPGHMRIQQFRKKDGSFGAWLHRDSSTWAHGVCAEDPEFGPGSGGRLPEKLQETAGWLLGQQLGDGSFHDPCPVIHRGMQGGLVGADETVALTAFVVIALHHGLAVFQDENAQQLKNRVEASIAKANTFLGQKASAGLLGAHAAAITAYALTLTKASEDLRNVAHNNLMAMAEETGENLYWGLAIGSQDNVVSPTAAPRGPSDPVPQAPALWIETTAYGLLHLLLREGKGEMADKAASWLTHQGSFQGGFRSTQDTVVTLDALSAYWIASHTTEEKALNVTISSMGRNGFKSHVLHLNNHQVKGLEEELKFSLGSPISVKVGGNSKGTLKILRTYNVLNMKNTTCQDLQIEVTVTGYVEYTREAYEDYEDEDYDMPPADDPGAQSWPVTPLQLFEGRRSRRRREAPKVAEEQESRVQYTVCIWRNGKLGLSGMAIADITLLSGFHALRADLEKLTSLSDRYVSHFETDGPHVLLYFDSVPTTRECVGFGALQEVAVGLVQPATAVLYDYYSPDHKCSVFYAAPTKSKLLSTLCSADVCQCAEGKCPRQRRSLERGVEDKDGYRMKFACYYPRVEYGFQVKVLREDGRAAFRLFETKITQVLHFTKDAKASIGQTRNFLVRASCRLRLEPNKEYLIMGLDGVTTDLKGDPQYLLDSNSWIEEMPSERLCRSTRQRAACAQLNDFLQEYSSQGCQV</sequence>
<organism evidence="20 21">
    <name type="scientific">Apodemus speciosus</name>
    <name type="common">Large Japanese field mouse</name>
    <dbReference type="NCBI Taxonomy" id="105296"/>
    <lineage>
        <taxon>Eukaryota</taxon>
        <taxon>Metazoa</taxon>
        <taxon>Chordata</taxon>
        <taxon>Craniata</taxon>
        <taxon>Vertebrata</taxon>
        <taxon>Euteleostomi</taxon>
        <taxon>Mammalia</taxon>
        <taxon>Eutheria</taxon>
        <taxon>Euarchontoglires</taxon>
        <taxon>Glires</taxon>
        <taxon>Rodentia</taxon>
        <taxon>Myomorpha</taxon>
        <taxon>Muroidea</taxon>
        <taxon>Muridae</taxon>
        <taxon>Murinae</taxon>
        <taxon>Apodemus</taxon>
    </lineage>
</organism>
<comment type="function">
    <text evidence="16">Precursor of non-enzymatic components of the classical, lectin and GZMK complement pathways, which consist in a cascade of proteins that leads to phagocytosis and breakdown of pathogens and signaling that strengthens the adaptive immune system.</text>
</comment>
<keyword evidence="21" id="KW-1185">Reference proteome</keyword>
<dbReference type="PROSITE" id="PS01178">
    <property type="entry name" value="ANAPHYLATOXIN_2"/>
    <property type="match status" value="1"/>
</dbReference>
<dbReference type="SUPFAM" id="SSF47686">
    <property type="entry name" value="Anaphylotoxins (complement system)"/>
    <property type="match status" value="1"/>
</dbReference>
<dbReference type="InterPro" id="IPR002890">
    <property type="entry name" value="MG2"/>
</dbReference>
<keyword evidence="14" id="KW-0395">Inflammatory response</keyword>
<dbReference type="InterPro" id="IPR001599">
    <property type="entry name" value="Macroglobln_a2"/>
</dbReference>
<dbReference type="Gene3D" id="2.40.50.120">
    <property type="match status" value="1"/>
</dbReference>
<dbReference type="InterPro" id="IPR008930">
    <property type="entry name" value="Terpenoid_cyclase/PrenylTrfase"/>
</dbReference>
<dbReference type="Pfam" id="PF01759">
    <property type="entry name" value="NTR"/>
    <property type="match status" value="1"/>
</dbReference>
<dbReference type="PANTHER" id="PTHR11412:SF86">
    <property type="entry name" value="COMPLEMENT C4-A-RELATED"/>
    <property type="match status" value="1"/>
</dbReference>
<feature type="domain" description="Anaphylatoxin-like" evidence="18">
    <location>
        <begin position="693"/>
        <end position="727"/>
    </location>
</feature>
<proteinExistence type="predicted"/>
<evidence type="ECO:0000256" key="3">
    <source>
        <dbReference type="ARBA" id="ARBA00022525"/>
    </source>
</evidence>
<dbReference type="InterPro" id="IPR011626">
    <property type="entry name" value="Alpha-macroglobulin_TED"/>
</dbReference>
<dbReference type="Gene3D" id="1.50.10.20">
    <property type="match status" value="1"/>
</dbReference>
<dbReference type="SMART" id="SM01360">
    <property type="entry name" value="A2M"/>
    <property type="match status" value="1"/>
</dbReference>
<dbReference type="InterPro" id="IPR018081">
    <property type="entry name" value="Anaphylatoxin_comp_syst"/>
</dbReference>
<dbReference type="PRINTS" id="PR00004">
    <property type="entry name" value="ANAPHYLATOXN"/>
</dbReference>
<accession>A0ABQ0FNW8</accession>
<dbReference type="CDD" id="cd03584">
    <property type="entry name" value="NTR_complement_C4"/>
    <property type="match status" value="1"/>
</dbReference>
<dbReference type="SMART" id="SM00104">
    <property type="entry name" value="ANATO"/>
    <property type="match status" value="1"/>
</dbReference>
<dbReference type="PANTHER" id="PTHR11412">
    <property type="entry name" value="MACROGLOBULIN / COMPLEMENT"/>
    <property type="match status" value="1"/>
</dbReference>
<evidence type="ECO:0000256" key="16">
    <source>
        <dbReference type="ARBA" id="ARBA00093394"/>
    </source>
</evidence>
<dbReference type="InterPro" id="IPR011625">
    <property type="entry name" value="A2M_N_BRD"/>
</dbReference>
<dbReference type="Gene3D" id="2.60.120.1540">
    <property type="match status" value="2"/>
</dbReference>
<dbReference type="InterPro" id="IPR013783">
    <property type="entry name" value="Ig-like_fold"/>
</dbReference>
<keyword evidence="6" id="KW-0765">Sulfation</keyword>
<dbReference type="PROSITE" id="PS00477">
    <property type="entry name" value="ALPHA_2_MACROGLOBULIN"/>
    <property type="match status" value="1"/>
</dbReference>
<evidence type="ECO:0000256" key="14">
    <source>
        <dbReference type="ARBA" id="ARBA00023198"/>
    </source>
</evidence>
<dbReference type="Pfam" id="PF00207">
    <property type="entry name" value="A2M"/>
    <property type="match status" value="1"/>
</dbReference>
<dbReference type="InterPro" id="IPR048847">
    <property type="entry name" value="C4_MG1"/>
</dbReference>
<dbReference type="Gene3D" id="2.60.40.1940">
    <property type="match status" value="1"/>
</dbReference>
<keyword evidence="7" id="KW-0165">Cleavage on pair of basic residues</keyword>
<dbReference type="Gene3D" id="2.20.130.20">
    <property type="match status" value="1"/>
</dbReference>
<evidence type="ECO:0000256" key="5">
    <source>
        <dbReference type="ARBA" id="ARBA00022588"/>
    </source>
</evidence>
<keyword evidence="10" id="KW-0180">Complement pathway</keyword>
<keyword evidence="11" id="KW-0882">Thioester bond</keyword>
<evidence type="ECO:0000256" key="8">
    <source>
        <dbReference type="ARBA" id="ARBA00022729"/>
    </source>
</evidence>
<dbReference type="Gene3D" id="1.20.91.20">
    <property type="entry name" value="Anaphylotoxins (complement system)"/>
    <property type="match status" value="1"/>
</dbReference>
<keyword evidence="4" id="KW-0597">Phosphoprotein</keyword>
<dbReference type="InterPro" id="IPR001840">
    <property type="entry name" value="Anaphylatoxn_comp_syst_dom"/>
</dbReference>
<dbReference type="Pfam" id="PF17791">
    <property type="entry name" value="MG3"/>
    <property type="match status" value="1"/>
</dbReference>
<evidence type="ECO:0000259" key="18">
    <source>
        <dbReference type="PROSITE" id="PS01178"/>
    </source>
</evidence>
<gene>
    <name evidence="20" type="ORF">APTSU1_001618600</name>
</gene>
<dbReference type="PROSITE" id="PS50189">
    <property type="entry name" value="NTR"/>
    <property type="match status" value="1"/>
</dbReference>
<evidence type="ECO:0000256" key="10">
    <source>
        <dbReference type="ARBA" id="ARBA00022875"/>
    </source>
</evidence>
<keyword evidence="13" id="KW-0325">Glycoprotein</keyword>
<dbReference type="InterPro" id="IPR001134">
    <property type="entry name" value="Netrin_domain"/>
</dbReference>
<dbReference type="Proteomes" id="UP001623349">
    <property type="component" value="Unassembled WGS sequence"/>
</dbReference>
<dbReference type="Pfam" id="PF17789">
    <property type="entry name" value="MG4"/>
    <property type="match status" value="1"/>
</dbReference>
<dbReference type="InterPro" id="IPR041555">
    <property type="entry name" value="MG3"/>
</dbReference>
<dbReference type="Pfam" id="PF01821">
    <property type="entry name" value="ANATO"/>
    <property type="match status" value="1"/>
</dbReference>
<feature type="compositionally biased region" description="Polar residues" evidence="17">
    <location>
        <begin position="1077"/>
        <end position="1098"/>
    </location>
</feature>
<evidence type="ECO:0000256" key="6">
    <source>
        <dbReference type="ARBA" id="ARBA00022641"/>
    </source>
</evidence>
<evidence type="ECO:0000256" key="9">
    <source>
        <dbReference type="ARBA" id="ARBA00022859"/>
    </source>
</evidence>
<dbReference type="InterPro" id="IPR018933">
    <property type="entry name" value="Netrin_module_non-TIMP"/>
</dbReference>
<evidence type="ECO:0000256" key="2">
    <source>
        <dbReference type="ARBA" id="ARBA00004613"/>
    </source>
</evidence>
<evidence type="ECO:0000256" key="7">
    <source>
        <dbReference type="ARBA" id="ARBA00022685"/>
    </source>
</evidence>
<comment type="function">
    <text evidence="15">Putative humoral mediator released following cleavage by complement proteases (C1S, MASP2 or GZMK, depending on the complement pathway). While it is strongly similar to anaphylatoxins, its role is unclear. Was reported to act as a mediator of local inflammatory process; however these effects were probably due to contamination with C3a and/C5a anaphylatoxins in biological assays.</text>
</comment>
<evidence type="ECO:0000313" key="20">
    <source>
        <dbReference type="EMBL" id="GAB1300948.1"/>
    </source>
</evidence>
<dbReference type="Pfam" id="PF22661">
    <property type="entry name" value="CO4A-B_CUB_C"/>
    <property type="match status" value="1"/>
</dbReference>
<dbReference type="InterPro" id="IPR019742">
    <property type="entry name" value="MacrogloblnA2_CS"/>
</dbReference>
<dbReference type="InterPro" id="IPR000020">
    <property type="entry name" value="Anaphylatoxin/fibulin"/>
</dbReference>
<evidence type="ECO:0000256" key="4">
    <source>
        <dbReference type="ARBA" id="ARBA00022553"/>
    </source>
</evidence>
<evidence type="ECO:0000256" key="12">
    <source>
        <dbReference type="ARBA" id="ARBA00023157"/>
    </source>
</evidence>
<dbReference type="SMART" id="SM01359">
    <property type="entry name" value="A2M_N_2"/>
    <property type="match status" value="1"/>
</dbReference>
<dbReference type="SMART" id="SM01419">
    <property type="entry name" value="Thiol-ester_cl"/>
    <property type="match status" value="1"/>
</dbReference>
<keyword evidence="3" id="KW-0964">Secreted</keyword>
<dbReference type="Gene3D" id="6.20.50.160">
    <property type="match status" value="1"/>
</dbReference>
<dbReference type="Pfam" id="PF01835">
    <property type="entry name" value="MG2"/>
    <property type="match status" value="1"/>
</dbReference>
<dbReference type="SUPFAM" id="SSF50242">
    <property type="entry name" value="TIMP-like"/>
    <property type="match status" value="1"/>
</dbReference>
<dbReference type="Pfam" id="PF07678">
    <property type="entry name" value="TED_complement"/>
    <property type="match status" value="2"/>
</dbReference>
<keyword evidence="12" id="KW-1015">Disulfide bond</keyword>
<keyword evidence="8" id="KW-0732">Signal</keyword>
<evidence type="ECO:0000256" key="13">
    <source>
        <dbReference type="ARBA" id="ARBA00023180"/>
    </source>
</evidence>
<reference evidence="20 21" key="1">
    <citation type="submission" date="2024-08" db="EMBL/GenBank/DDBJ databases">
        <title>The draft genome of Apodemus speciosus.</title>
        <authorList>
            <person name="Nabeshima K."/>
            <person name="Suzuki S."/>
            <person name="Onuma M."/>
        </authorList>
    </citation>
    <scope>NUCLEOTIDE SEQUENCE [LARGE SCALE GENOMIC DNA]</scope>
    <source>
        <strain evidence="20">IB14-021</strain>
    </source>
</reference>
<dbReference type="InterPro" id="IPR047565">
    <property type="entry name" value="Alpha-macroglob_thiol-ester_cl"/>
</dbReference>
<keyword evidence="9" id="KW-0391">Immunity</keyword>
<dbReference type="SMART" id="SM00643">
    <property type="entry name" value="C345C"/>
    <property type="match status" value="1"/>
</dbReference>
<dbReference type="SMART" id="SM01361">
    <property type="entry name" value="A2M_recep"/>
    <property type="match status" value="1"/>
</dbReference>
<dbReference type="Gene3D" id="2.60.40.10">
    <property type="entry name" value="Immunoglobulins"/>
    <property type="match status" value="2"/>
</dbReference>
<dbReference type="Pfam" id="PF07703">
    <property type="entry name" value="A2M_BRD"/>
    <property type="match status" value="1"/>
</dbReference>
<comment type="caution">
    <text evidence="20">The sequence shown here is derived from an EMBL/GenBank/DDBJ whole genome shotgun (WGS) entry which is preliminary data.</text>
</comment>
<dbReference type="PROSITE" id="PS01177">
    <property type="entry name" value="ANAPHYLATOXIN_1"/>
    <property type="match status" value="1"/>
</dbReference>
<dbReference type="Pfam" id="PF07677">
    <property type="entry name" value="A2M_recep"/>
    <property type="match status" value="1"/>
</dbReference>
<protein>
    <submittedName>
        <fullName evidence="20">Complement C4-B</fullName>
    </submittedName>
</protein>
<evidence type="ECO:0000259" key="19">
    <source>
        <dbReference type="PROSITE" id="PS50189"/>
    </source>
</evidence>
<dbReference type="EMBL" id="BAAFST010000017">
    <property type="protein sequence ID" value="GAB1300948.1"/>
    <property type="molecule type" value="Genomic_DNA"/>
</dbReference>
<evidence type="ECO:0000313" key="21">
    <source>
        <dbReference type="Proteomes" id="UP001623349"/>
    </source>
</evidence>
<dbReference type="CDD" id="cd00017">
    <property type="entry name" value="ANATO"/>
    <property type="match status" value="1"/>
</dbReference>
<dbReference type="SUPFAM" id="SSF48239">
    <property type="entry name" value="Terpenoid cyclases/Protein prenyltransferases"/>
    <property type="match status" value="2"/>
</dbReference>
<dbReference type="Gene3D" id="2.60.40.1930">
    <property type="match status" value="3"/>
</dbReference>
<feature type="region of interest" description="Disordered" evidence="17">
    <location>
        <begin position="1076"/>
        <end position="1121"/>
    </location>
</feature>
<dbReference type="SUPFAM" id="SSF49410">
    <property type="entry name" value="Alpha-macroglobulin receptor domain"/>
    <property type="match status" value="1"/>
</dbReference>
<dbReference type="InterPro" id="IPR050473">
    <property type="entry name" value="A2M/Complement_sys"/>
</dbReference>